<dbReference type="SUPFAM" id="SSF103481">
    <property type="entry name" value="Multidrug resistance efflux transporter EmrE"/>
    <property type="match status" value="2"/>
</dbReference>
<feature type="transmembrane region" description="Helical" evidence="6">
    <location>
        <begin position="12"/>
        <end position="31"/>
    </location>
</feature>
<feature type="transmembrane region" description="Helical" evidence="6">
    <location>
        <begin position="278"/>
        <end position="297"/>
    </location>
</feature>
<sequence length="361" mass="40722">MAYTLMANFTRYRHHLSMVLVQILSAIVYFITEAAFNEGLNTYVYVSYRFILAGLLMFPVAYFIERKSRPKMTLVMFLEIFVVSLFGICLTFIMFFISMRCTSPTFVSAVYNTVSSLTFLIAILFRMEVVDVRSHRGMAKVLGTLISLVGVTIITLYKGPALQNMWGTPIHMKRLSIHENWIKGSILTIASCITLSSWYIMQTFTMRKYPAELSLTAWISFIGGAQSAVFTVSVQHKPGVWFINMLGIDFWAITYCGIIGSGLLIFIQLWCMKEKGPVFVSMFNPLQTVVVAVLAYFVFGEKLYAGSILGGVTVIIGLYLLLWGKEKDESYTESRELPSSHSVELKVTNKEEIASALKVEP</sequence>
<feature type="transmembrane region" description="Helical" evidence="6">
    <location>
        <begin position="105"/>
        <end position="125"/>
    </location>
</feature>
<feature type="transmembrane region" description="Helical" evidence="6">
    <location>
        <begin position="303"/>
        <end position="322"/>
    </location>
</feature>
<evidence type="ECO:0000256" key="6">
    <source>
        <dbReference type="RuleBase" id="RU363077"/>
    </source>
</evidence>
<reference evidence="8" key="1">
    <citation type="submission" date="2019-09" db="EMBL/GenBank/DDBJ databases">
        <title>Draft genome information of white flower Hibiscus syriacus.</title>
        <authorList>
            <person name="Kim Y.-M."/>
        </authorList>
    </citation>
    <scope>NUCLEOTIDE SEQUENCE [LARGE SCALE GENOMIC DNA]</scope>
    <source>
        <strain evidence="8">YM2019G1</strain>
    </source>
</reference>
<dbReference type="AlphaFoldDB" id="A0A6A2XHZ9"/>
<evidence type="ECO:0000313" key="8">
    <source>
        <dbReference type="EMBL" id="KAE8675112.1"/>
    </source>
</evidence>
<protein>
    <recommendedName>
        <fullName evidence="6">WAT1-related protein</fullName>
    </recommendedName>
</protein>
<dbReference type="Proteomes" id="UP000436088">
    <property type="component" value="Unassembled WGS sequence"/>
</dbReference>
<feature type="transmembrane region" description="Helical" evidence="6">
    <location>
        <begin position="137"/>
        <end position="157"/>
    </location>
</feature>
<dbReference type="GO" id="GO:0022857">
    <property type="term" value="F:transmembrane transporter activity"/>
    <property type="evidence" value="ECO:0007669"/>
    <property type="project" value="InterPro"/>
</dbReference>
<feature type="transmembrane region" description="Helical" evidence="6">
    <location>
        <begin position="213"/>
        <end position="234"/>
    </location>
</feature>
<comment type="subcellular location">
    <subcellularLocation>
        <location evidence="1 6">Membrane</location>
        <topology evidence="1 6">Multi-pass membrane protein</topology>
    </subcellularLocation>
</comment>
<feature type="transmembrane region" description="Helical" evidence="6">
    <location>
        <begin position="181"/>
        <end position="201"/>
    </location>
</feature>
<evidence type="ECO:0000256" key="4">
    <source>
        <dbReference type="ARBA" id="ARBA00022989"/>
    </source>
</evidence>
<evidence type="ECO:0000256" key="1">
    <source>
        <dbReference type="ARBA" id="ARBA00004141"/>
    </source>
</evidence>
<feature type="transmembrane region" description="Helical" evidence="6">
    <location>
        <begin position="43"/>
        <end position="64"/>
    </location>
</feature>
<evidence type="ECO:0000259" key="7">
    <source>
        <dbReference type="Pfam" id="PF00892"/>
    </source>
</evidence>
<feature type="domain" description="EamA" evidence="7">
    <location>
        <begin position="183"/>
        <end position="322"/>
    </location>
</feature>
<evidence type="ECO:0000256" key="2">
    <source>
        <dbReference type="ARBA" id="ARBA00007635"/>
    </source>
</evidence>
<organism evidence="8 9">
    <name type="scientific">Hibiscus syriacus</name>
    <name type="common">Rose of Sharon</name>
    <dbReference type="NCBI Taxonomy" id="106335"/>
    <lineage>
        <taxon>Eukaryota</taxon>
        <taxon>Viridiplantae</taxon>
        <taxon>Streptophyta</taxon>
        <taxon>Embryophyta</taxon>
        <taxon>Tracheophyta</taxon>
        <taxon>Spermatophyta</taxon>
        <taxon>Magnoliopsida</taxon>
        <taxon>eudicotyledons</taxon>
        <taxon>Gunneridae</taxon>
        <taxon>Pentapetalae</taxon>
        <taxon>rosids</taxon>
        <taxon>malvids</taxon>
        <taxon>Malvales</taxon>
        <taxon>Malvaceae</taxon>
        <taxon>Malvoideae</taxon>
        <taxon>Hibiscus</taxon>
    </lineage>
</organism>
<feature type="domain" description="EamA" evidence="7">
    <location>
        <begin position="16"/>
        <end position="155"/>
    </location>
</feature>
<keyword evidence="9" id="KW-1185">Reference proteome</keyword>
<comment type="caution">
    <text evidence="8">The sequence shown here is derived from an EMBL/GenBank/DDBJ whole genome shotgun (WGS) entry which is preliminary data.</text>
</comment>
<evidence type="ECO:0000256" key="5">
    <source>
        <dbReference type="ARBA" id="ARBA00023136"/>
    </source>
</evidence>
<dbReference type="InterPro" id="IPR000620">
    <property type="entry name" value="EamA_dom"/>
</dbReference>
<gene>
    <name evidence="8" type="ORF">F3Y22_tig00111693pilonHSYRG00060</name>
</gene>
<name>A0A6A2XHZ9_HIBSY</name>
<feature type="transmembrane region" description="Helical" evidence="6">
    <location>
        <begin position="240"/>
        <end position="266"/>
    </location>
</feature>
<keyword evidence="3 6" id="KW-0812">Transmembrane</keyword>
<proteinExistence type="inferred from homology"/>
<keyword evidence="4 6" id="KW-1133">Transmembrane helix</keyword>
<dbReference type="PANTHER" id="PTHR31218">
    <property type="entry name" value="WAT1-RELATED PROTEIN"/>
    <property type="match status" value="1"/>
</dbReference>
<dbReference type="InterPro" id="IPR037185">
    <property type="entry name" value="EmrE-like"/>
</dbReference>
<dbReference type="GO" id="GO:0016020">
    <property type="term" value="C:membrane"/>
    <property type="evidence" value="ECO:0007669"/>
    <property type="project" value="UniProtKB-SubCell"/>
</dbReference>
<dbReference type="Pfam" id="PF00892">
    <property type="entry name" value="EamA"/>
    <property type="match status" value="2"/>
</dbReference>
<accession>A0A6A2XHZ9</accession>
<feature type="transmembrane region" description="Helical" evidence="6">
    <location>
        <begin position="76"/>
        <end position="99"/>
    </location>
</feature>
<dbReference type="EMBL" id="VEPZ02001405">
    <property type="protein sequence ID" value="KAE8675112.1"/>
    <property type="molecule type" value="Genomic_DNA"/>
</dbReference>
<comment type="similarity">
    <text evidence="2 6">Belongs to the drug/metabolite transporter (DMT) superfamily. Plant drug/metabolite exporter (P-DME) (TC 2.A.7.4) family.</text>
</comment>
<dbReference type="InterPro" id="IPR030184">
    <property type="entry name" value="WAT1-related"/>
</dbReference>
<evidence type="ECO:0000256" key="3">
    <source>
        <dbReference type="ARBA" id="ARBA00022692"/>
    </source>
</evidence>
<evidence type="ECO:0000313" key="9">
    <source>
        <dbReference type="Proteomes" id="UP000436088"/>
    </source>
</evidence>
<dbReference type="OrthoDB" id="1728340at2759"/>
<keyword evidence="5 6" id="KW-0472">Membrane</keyword>